<name>A0A1S3D708_DIACI</name>
<organism evidence="2 3">
    <name type="scientific">Diaphorina citri</name>
    <name type="common">Asian citrus psyllid</name>
    <dbReference type="NCBI Taxonomy" id="121845"/>
    <lineage>
        <taxon>Eukaryota</taxon>
        <taxon>Metazoa</taxon>
        <taxon>Ecdysozoa</taxon>
        <taxon>Arthropoda</taxon>
        <taxon>Hexapoda</taxon>
        <taxon>Insecta</taxon>
        <taxon>Pterygota</taxon>
        <taxon>Neoptera</taxon>
        <taxon>Paraneoptera</taxon>
        <taxon>Hemiptera</taxon>
        <taxon>Sternorrhyncha</taxon>
        <taxon>Psylloidea</taxon>
        <taxon>Psyllidae</taxon>
        <taxon>Diaphorininae</taxon>
        <taxon>Diaphorina</taxon>
    </lineage>
</organism>
<dbReference type="KEGG" id="dci:103512757"/>
<evidence type="ECO:0000256" key="1">
    <source>
        <dbReference type="SAM" id="MobiDB-lite"/>
    </source>
</evidence>
<feature type="compositionally biased region" description="Polar residues" evidence="1">
    <location>
        <begin position="121"/>
        <end position="130"/>
    </location>
</feature>
<dbReference type="AlphaFoldDB" id="A0A1S3D708"/>
<proteinExistence type="predicted"/>
<dbReference type="Proteomes" id="UP000079169">
    <property type="component" value="Unplaced"/>
</dbReference>
<accession>A0A1S3D708</accession>
<keyword evidence="2" id="KW-1185">Reference proteome</keyword>
<gene>
    <name evidence="3" type="primary">LOC103512757</name>
</gene>
<dbReference type="PaxDb" id="121845-A0A1S3D708"/>
<feature type="region of interest" description="Disordered" evidence="1">
    <location>
        <begin position="121"/>
        <end position="141"/>
    </location>
</feature>
<dbReference type="GeneID" id="103512757"/>
<evidence type="ECO:0000313" key="2">
    <source>
        <dbReference type="Proteomes" id="UP000079169"/>
    </source>
</evidence>
<dbReference type="RefSeq" id="XP_008475762.1">
    <property type="nucleotide sequence ID" value="XM_008477540.2"/>
</dbReference>
<protein>
    <submittedName>
        <fullName evidence="3">Uncharacterized protein LOC103512757</fullName>
    </submittedName>
</protein>
<reference evidence="3" key="1">
    <citation type="submission" date="2025-08" db="UniProtKB">
        <authorList>
            <consortium name="RefSeq"/>
        </authorList>
    </citation>
    <scope>IDENTIFICATION</scope>
</reference>
<sequence>MHAANNKNTQNHGDFIDGNTLFNILKDNNKVILGETMKKKNINVENDANQIKGQDLFDLLKPRASKVDVNNEEIGLDKMYKNLYNAYLKDNKGVIGALDAKKKNEVFWDNQNVEIPNISSLNVNDNTKQNPVRAGNEEPQG</sequence>
<evidence type="ECO:0000313" key="3">
    <source>
        <dbReference type="RefSeq" id="XP_008475762.1"/>
    </source>
</evidence>